<sequence>MHGRIGAAYRRRPRRENKADFRAVVEQGPPPGLLAFFGDLAVGWCQLTPRAAVPELDRNWRLKAVDDVPVWSLSCFYIRKGWRRRGVSTALIEAALRAAKRAGAPALEAYPFDAAVSPSASGSGYASTFARLGFREVARRIPARPILRHDLAGIGV</sequence>
<reference evidence="3" key="1">
    <citation type="submission" date="2017-05" db="EMBL/GenBank/DDBJ databases">
        <authorList>
            <person name="Macchi M."/>
            <person name="Festa S."/>
            <person name="Coppotelli B.M."/>
            <person name="Morelli I.S."/>
        </authorList>
    </citation>
    <scope>NUCLEOTIDE SEQUENCE [LARGE SCALE GENOMIC DNA]</scope>
    <source>
        <strain evidence="3">I</strain>
    </source>
</reference>
<dbReference type="OrthoDB" id="8894819at2"/>
<protein>
    <submittedName>
        <fullName evidence="2">Acetyltransferase</fullName>
    </submittedName>
</protein>
<dbReference type="Gene3D" id="3.40.630.30">
    <property type="match status" value="1"/>
</dbReference>
<dbReference type="PROSITE" id="PS51186">
    <property type="entry name" value="GNAT"/>
    <property type="match status" value="1"/>
</dbReference>
<dbReference type="SUPFAM" id="SSF55729">
    <property type="entry name" value="Acyl-CoA N-acyltransferases (Nat)"/>
    <property type="match status" value="1"/>
</dbReference>
<dbReference type="AlphaFoldDB" id="A0A211ZSS0"/>
<proteinExistence type="predicted"/>
<evidence type="ECO:0000313" key="2">
    <source>
        <dbReference type="EMBL" id="OWJ68226.1"/>
    </source>
</evidence>
<gene>
    <name evidence="2" type="ORF">BWR60_05605</name>
</gene>
<dbReference type="Pfam" id="PF00583">
    <property type="entry name" value="Acetyltransf_1"/>
    <property type="match status" value="1"/>
</dbReference>
<evidence type="ECO:0000259" key="1">
    <source>
        <dbReference type="PROSITE" id="PS51186"/>
    </source>
</evidence>
<dbReference type="CDD" id="cd04301">
    <property type="entry name" value="NAT_SF"/>
    <property type="match status" value="1"/>
</dbReference>
<dbReference type="GO" id="GO:0016747">
    <property type="term" value="F:acyltransferase activity, transferring groups other than amino-acyl groups"/>
    <property type="evidence" value="ECO:0007669"/>
    <property type="project" value="InterPro"/>
</dbReference>
<dbReference type="EMBL" id="NHON01000007">
    <property type="protein sequence ID" value="OWJ68226.1"/>
    <property type="molecule type" value="Genomic_DNA"/>
</dbReference>
<keyword evidence="2" id="KW-0808">Transferase</keyword>
<feature type="domain" description="N-acetyltransferase" evidence="1">
    <location>
        <begin position="1"/>
        <end position="152"/>
    </location>
</feature>
<accession>A0A211ZSS0</accession>
<comment type="caution">
    <text evidence="2">The sequence shown here is derived from an EMBL/GenBank/DDBJ whole genome shotgun (WGS) entry which is preliminary data.</text>
</comment>
<organism evidence="2 3">
    <name type="scientific">Inquilinus limosus</name>
    <dbReference type="NCBI Taxonomy" id="171674"/>
    <lineage>
        <taxon>Bacteria</taxon>
        <taxon>Pseudomonadati</taxon>
        <taxon>Pseudomonadota</taxon>
        <taxon>Alphaproteobacteria</taxon>
        <taxon>Rhodospirillales</taxon>
        <taxon>Rhodospirillaceae</taxon>
        <taxon>Inquilinus</taxon>
    </lineage>
</organism>
<dbReference type="InterPro" id="IPR000182">
    <property type="entry name" value="GNAT_dom"/>
</dbReference>
<dbReference type="InterPro" id="IPR016181">
    <property type="entry name" value="Acyl_CoA_acyltransferase"/>
</dbReference>
<name>A0A211ZSS0_9PROT</name>
<evidence type="ECO:0000313" key="3">
    <source>
        <dbReference type="Proteomes" id="UP000196655"/>
    </source>
</evidence>
<keyword evidence="3" id="KW-1185">Reference proteome</keyword>
<dbReference type="Proteomes" id="UP000196655">
    <property type="component" value="Unassembled WGS sequence"/>
</dbReference>